<feature type="transmembrane region" description="Helical" evidence="1">
    <location>
        <begin position="33"/>
        <end position="54"/>
    </location>
</feature>
<keyword evidence="1" id="KW-1133">Transmembrane helix</keyword>
<keyword evidence="1" id="KW-0472">Membrane</keyword>
<keyword evidence="1" id="KW-0812">Transmembrane</keyword>
<evidence type="ECO:0000313" key="3">
    <source>
        <dbReference type="Proteomes" id="UP000629468"/>
    </source>
</evidence>
<dbReference type="EMBL" id="JABXXO010000008">
    <property type="protein sequence ID" value="KAF7771717.1"/>
    <property type="molecule type" value="Genomic_DNA"/>
</dbReference>
<name>A0A8H7F158_AGABI</name>
<sequence>MPGFENIHIELDVLNPDVYLNHIPQLEAQQIEIGRNIVVAVLGATIWDILVYIPDDIRIVKRSSRFSFVTFCYFFSRISAVVHALLGSMERAIPIYHLYPYVIFSSCLLSLSAISSSYIFLQRAQAIYAERKSPQKFFFISWLFVFGAGCLIPLGVHPSYIPGTYYYRYPGLATYVIAAPLVLLLFDTLVFIAISYKIYKEHSMDVDSMEVQRTSWIRLLSGRKLPLISKAVLRGGQQYYSATVGITVFAVIGLCLPKNFRLVGVAFSLVVIPLSASMAGRVFRNLKLLEADSSTLNIV</sequence>
<accession>A0A8H7F158</accession>
<gene>
    <name evidence="2" type="ORF">Agabi119p4_6028</name>
</gene>
<comment type="caution">
    <text evidence="2">The sequence shown here is derived from an EMBL/GenBank/DDBJ whole genome shotgun (WGS) entry which is preliminary data.</text>
</comment>
<dbReference type="AlphaFoldDB" id="A0A8H7F158"/>
<dbReference type="Proteomes" id="UP000629468">
    <property type="component" value="Unassembled WGS sequence"/>
</dbReference>
<reference evidence="2 3" key="1">
    <citation type="journal article" name="Sci. Rep.">
        <title>Telomere-to-telomere assembled and centromere annotated genomes of the two main subspecies of the button mushroom Agaricus bisporus reveal especially polymorphic chromosome ends.</title>
        <authorList>
            <person name="Sonnenberg A.S.M."/>
            <person name="Sedaghat-Telgerd N."/>
            <person name="Lavrijssen B."/>
            <person name="Ohm R.A."/>
            <person name="Hendrickx P.M."/>
            <person name="Scholtmeijer K."/>
            <person name="Baars J.J.P."/>
            <person name="van Peer A."/>
        </authorList>
    </citation>
    <scope>NUCLEOTIDE SEQUENCE [LARGE SCALE GENOMIC DNA]</scope>
    <source>
        <strain evidence="2 3">H119_p4</strain>
    </source>
</reference>
<proteinExistence type="predicted"/>
<evidence type="ECO:0000313" key="2">
    <source>
        <dbReference type="EMBL" id="KAF7771717.1"/>
    </source>
</evidence>
<feature type="transmembrane region" description="Helical" evidence="1">
    <location>
        <begin position="137"/>
        <end position="160"/>
    </location>
</feature>
<feature type="transmembrane region" description="Helical" evidence="1">
    <location>
        <begin position="172"/>
        <end position="194"/>
    </location>
</feature>
<feature type="transmembrane region" description="Helical" evidence="1">
    <location>
        <begin position="262"/>
        <end position="283"/>
    </location>
</feature>
<feature type="transmembrane region" description="Helical" evidence="1">
    <location>
        <begin position="66"/>
        <end position="86"/>
    </location>
</feature>
<organism evidence="2 3">
    <name type="scientific">Agaricus bisporus var. burnettii</name>
    <dbReference type="NCBI Taxonomy" id="192524"/>
    <lineage>
        <taxon>Eukaryota</taxon>
        <taxon>Fungi</taxon>
        <taxon>Dikarya</taxon>
        <taxon>Basidiomycota</taxon>
        <taxon>Agaricomycotina</taxon>
        <taxon>Agaricomycetes</taxon>
        <taxon>Agaricomycetidae</taxon>
        <taxon>Agaricales</taxon>
        <taxon>Agaricineae</taxon>
        <taxon>Agaricaceae</taxon>
        <taxon>Agaricus</taxon>
    </lineage>
</organism>
<feature type="transmembrane region" description="Helical" evidence="1">
    <location>
        <begin position="239"/>
        <end position="256"/>
    </location>
</feature>
<evidence type="ECO:0000256" key="1">
    <source>
        <dbReference type="SAM" id="Phobius"/>
    </source>
</evidence>
<protein>
    <submittedName>
        <fullName evidence="2">Uncharacterized protein</fullName>
    </submittedName>
</protein>
<feature type="transmembrane region" description="Helical" evidence="1">
    <location>
        <begin position="98"/>
        <end position="121"/>
    </location>
</feature>